<evidence type="ECO:0000313" key="1">
    <source>
        <dbReference type="EMBL" id="GFO24924.1"/>
    </source>
</evidence>
<dbReference type="AlphaFoldDB" id="A0AAV4C1C2"/>
<comment type="caution">
    <text evidence="1">The sequence shown here is derived from an EMBL/GenBank/DDBJ whole genome shotgun (WGS) entry which is preliminary data.</text>
</comment>
<reference evidence="1 2" key="1">
    <citation type="journal article" date="2021" name="Elife">
        <title>Chloroplast acquisition without the gene transfer in kleptoplastic sea slugs, Plakobranchus ocellatus.</title>
        <authorList>
            <person name="Maeda T."/>
            <person name="Takahashi S."/>
            <person name="Yoshida T."/>
            <person name="Shimamura S."/>
            <person name="Takaki Y."/>
            <person name="Nagai Y."/>
            <person name="Toyoda A."/>
            <person name="Suzuki Y."/>
            <person name="Arimoto A."/>
            <person name="Ishii H."/>
            <person name="Satoh N."/>
            <person name="Nishiyama T."/>
            <person name="Hasebe M."/>
            <person name="Maruyama T."/>
            <person name="Minagawa J."/>
            <person name="Obokata J."/>
            <person name="Shigenobu S."/>
        </authorList>
    </citation>
    <scope>NUCLEOTIDE SEQUENCE [LARGE SCALE GENOMIC DNA]</scope>
</reference>
<name>A0AAV4C1C2_9GAST</name>
<protein>
    <submittedName>
        <fullName evidence="1">Uncharacterized protein</fullName>
    </submittedName>
</protein>
<keyword evidence="2" id="KW-1185">Reference proteome</keyword>
<evidence type="ECO:0000313" key="2">
    <source>
        <dbReference type="Proteomes" id="UP000735302"/>
    </source>
</evidence>
<dbReference type="EMBL" id="BLXT01005681">
    <property type="protein sequence ID" value="GFO24924.1"/>
    <property type="molecule type" value="Genomic_DNA"/>
</dbReference>
<gene>
    <name evidence="1" type="ORF">PoB_005142900</name>
</gene>
<sequence length="397" mass="44014">MSFSQRAPWNHFGISSDQFQQPTVPALRGRQHNEFNLLQSNNSSGHQWENNFPPNAQFASCYDSMNILCSPPPNIARFPPPGLPPPPQNSFSTHPPTIPPPNSTFSFNSTAGKQHGVTFHPPNMHTFPQNLNLKNLSLQIVSNQYNQASFMPTIPLRNPSSFSQFVPSAVSVSPSPNKTGTESEIEKSQQYKAVGYQKLERWLQCNKKPKKSEPKTSHQKGKESVKIWDFLNKMKGMHGLISDLSTHVATLSANVSISDNSAWEASKSQCNVIKEKLSSGFDYLLTDNHLQEVNKKLICIRHKRKCVIVVCLSWEEEISATLSSIAWMGLNKEWPFSCCKAKQGSVAIASHASFAVTFCILSPSCSSSEPDSSWLSCDCCMLLTISEMDISAVVCTS</sequence>
<dbReference type="Pfam" id="PF16021">
    <property type="entry name" value="PDCD7"/>
    <property type="match status" value="1"/>
</dbReference>
<organism evidence="1 2">
    <name type="scientific">Plakobranchus ocellatus</name>
    <dbReference type="NCBI Taxonomy" id="259542"/>
    <lineage>
        <taxon>Eukaryota</taxon>
        <taxon>Metazoa</taxon>
        <taxon>Spiralia</taxon>
        <taxon>Lophotrochozoa</taxon>
        <taxon>Mollusca</taxon>
        <taxon>Gastropoda</taxon>
        <taxon>Heterobranchia</taxon>
        <taxon>Euthyneura</taxon>
        <taxon>Panpulmonata</taxon>
        <taxon>Sacoglossa</taxon>
        <taxon>Placobranchoidea</taxon>
        <taxon>Plakobranchidae</taxon>
        <taxon>Plakobranchus</taxon>
    </lineage>
</organism>
<dbReference type="Proteomes" id="UP000735302">
    <property type="component" value="Unassembled WGS sequence"/>
</dbReference>
<accession>A0AAV4C1C2</accession>
<proteinExistence type="predicted"/>
<dbReference type="InterPro" id="IPR031974">
    <property type="entry name" value="PDCD7"/>
</dbReference>